<dbReference type="Proteomes" id="UP000570823">
    <property type="component" value="Unassembled WGS sequence"/>
</dbReference>
<feature type="domain" description="Amine oxidase" evidence="1">
    <location>
        <begin position="10"/>
        <end position="385"/>
    </location>
</feature>
<sequence length="438" mass="48553">MKTAILGGGLTGVTLARGLHERGENVVVLEAEPEYGGLCRSKRSEGFTFDTGGSHIIFSRDAAVLSFMKEVLGENRTERDRLTKIFYKGRYVKYPFENGLSDLPKEDLFFCINEFVKNLIAVEKGAVAPPENFRDWIVATFGAGIAGCYMIPYNRKIWKFPPEEMSAHWMEGRVPMPPVEDVIRSAIGIETEGYTHQSVFSYPQSGGIEALVQAIAAPVEDAIRTGFVVRSVRRREDGKWVIGDGNEEIVADRCVATIPLQALLPCLEEVPAEVAAACAALKYNAVACVCIGIRGATKPYSWVYVPQEEIGLFNRISFPSGYSDGNAPAGCSSVLAEITYREGDEAAQMSDDALVEHTVEGLMKMEVIASPDDVVYAAVERQRYAYVIYDLAYLENIRVIREFVEGTGIDLLGRFAEFEYLNMDGCIRHVLDYLGERR</sequence>
<dbReference type="GO" id="GO:0005829">
    <property type="term" value="C:cytosol"/>
    <property type="evidence" value="ECO:0007669"/>
    <property type="project" value="TreeGrafter"/>
</dbReference>
<organism evidence="2 3">
    <name type="scientific">Methanofollis tationis</name>
    <dbReference type="NCBI Taxonomy" id="81417"/>
    <lineage>
        <taxon>Archaea</taxon>
        <taxon>Methanobacteriati</taxon>
        <taxon>Methanobacteriota</taxon>
        <taxon>Stenosarchaea group</taxon>
        <taxon>Methanomicrobia</taxon>
        <taxon>Methanomicrobiales</taxon>
        <taxon>Methanomicrobiaceae</taxon>
        <taxon>Methanofollis</taxon>
    </lineage>
</organism>
<dbReference type="SUPFAM" id="SSF51905">
    <property type="entry name" value="FAD/NAD(P)-binding domain"/>
    <property type="match status" value="1"/>
</dbReference>
<dbReference type="EMBL" id="JABXWR010000001">
    <property type="protein sequence ID" value="NVO67822.1"/>
    <property type="molecule type" value="Genomic_DNA"/>
</dbReference>
<keyword evidence="3" id="KW-1185">Reference proteome</keyword>
<comment type="caution">
    <text evidence="2">The sequence shown here is derived from an EMBL/GenBank/DDBJ whole genome shotgun (WGS) entry which is preliminary data.</text>
</comment>
<dbReference type="GO" id="GO:0008767">
    <property type="term" value="F:UDP-galactopyranose mutase activity"/>
    <property type="evidence" value="ECO:0007669"/>
    <property type="project" value="TreeGrafter"/>
</dbReference>
<dbReference type="Pfam" id="PF01593">
    <property type="entry name" value="Amino_oxidase"/>
    <property type="match status" value="1"/>
</dbReference>
<dbReference type="GO" id="GO:0050660">
    <property type="term" value="F:flavin adenine dinucleotide binding"/>
    <property type="evidence" value="ECO:0007669"/>
    <property type="project" value="TreeGrafter"/>
</dbReference>
<dbReference type="AlphaFoldDB" id="A0A7K4HRK6"/>
<dbReference type="RefSeq" id="WP_176789431.1">
    <property type="nucleotide sequence ID" value="NZ_JABXWR010000001.1"/>
</dbReference>
<dbReference type="Gene3D" id="3.50.50.60">
    <property type="entry name" value="FAD/NAD(P)-binding domain"/>
    <property type="match status" value="1"/>
</dbReference>
<evidence type="ECO:0000313" key="2">
    <source>
        <dbReference type="EMBL" id="NVO67822.1"/>
    </source>
</evidence>
<dbReference type="GO" id="GO:0016491">
    <property type="term" value="F:oxidoreductase activity"/>
    <property type="evidence" value="ECO:0007669"/>
    <property type="project" value="InterPro"/>
</dbReference>
<accession>A0A7K4HRK6</accession>
<gene>
    <name evidence="2" type="ORF">HWN36_11025</name>
</gene>
<evidence type="ECO:0000259" key="1">
    <source>
        <dbReference type="Pfam" id="PF01593"/>
    </source>
</evidence>
<dbReference type="PANTHER" id="PTHR21197:SF0">
    <property type="entry name" value="UDP-GALACTOPYRANOSE MUTASE"/>
    <property type="match status" value="1"/>
</dbReference>
<protein>
    <submittedName>
        <fullName evidence="2">FAD-dependent oxidoreductase</fullName>
    </submittedName>
</protein>
<evidence type="ECO:0000313" key="3">
    <source>
        <dbReference type="Proteomes" id="UP000570823"/>
    </source>
</evidence>
<dbReference type="InterPro" id="IPR036188">
    <property type="entry name" value="FAD/NAD-bd_sf"/>
</dbReference>
<name>A0A7K4HRK6_9EURY</name>
<dbReference type="InterPro" id="IPR002937">
    <property type="entry name" value="Amino_oxidase"/>
</dbReference>
<reference evidence="2 3" key="1">
    <citation type="submission" date="2020-06" db="EMBL/GenBank/DDBJ databases">
        <title>Methanofollis fontis sp. nov., a methanogen isolated from marine sediments near a cold seep at Four-Way Closure Ridge offshore southwestern Taiwan.</title>
        <authorList>
            <person name="Chen S.-C."/>
            <person name="Teng N.-H."/>
            <person name="Lin Y.-S."/>
            <person name="Lai M.-C."/>
            <person name="Chen H.-H."/>
            <person name="Wang C.-C."/>
        </authorList>
    </citation>
    <scope>NUCLEOTIDE SEQUENCE [LARGE SCALE GENOMIC DNA]</scope>
    <source>
        <strain evidence="2 3">DSM 2702</strain>
    </source>
</reference>
<proteinExistence type="predicted"/>
<dbReference type="PANTHER" id="PTHR21197">
    <property type="entry name" value="UDP-GALACTOPYRANOSE MUTASE"/>
    <property type="match status" value="1"/>
</dbReference>